<keyword evidence="3" id="KW-1185">Reference proteome</keyword>
<organism evidence="2 3">
    <name type="scientific">Myotis davidii</name>
    <name type="common">David's myotis</name>
    <dbReference type="NCBI Taxonomy" id="225400"/>
    <lineage>
        <taxon>Eukaryota</taxon>
        <taxon>Metazoa</taxon>
        <taxon>Chordata</taxon>
        <taxon>Craniata</taxon>
        <taxon>Vertebrata</taxon>
        <taxon>Euteleostomi</taxon>
        <taxon>Mammalia</taxon>
        <taxon>Eutheria</taxon>
        <taxon>Laurasiatheria</taxon>
        <taxon>Chiroptera</taxon>
        <taxon>Yangochiroptera</taxon>
        <taxon>Vespertilionidae</taxon>
        <taxon>Myotis</taxon>
    </lineage>
</organism>
<reference evidence="3" key="1">
    <citation type="journal article" date="2013" name="Science">
        <title>Comparative analysis of bat genomes provides insight into the evolution of flight and immunity.</title>
        <authorList>
            <person name="Zhang G."/>
            <person name="Cowled C."/>
            <person name="Shi Z."/>
            <person name="Huang Z."/>
            <person name="Bishop-Lilly K.A."/>
            <person name="Fang X."/>
            <person name="Wynne J.W."/>
            <person name="Xiong Z."/>
            <person name="Baker M.L."/>
            <person name="Zhao W."/>
            <person name="Tachedjian M."/>
            <person name="Zhu Y."/>
            <person name="Zhou P."/>
            <person name="Jiang X."/>
            <person name="Ng J."/>
            <person name="Yang L."/>
            <person name="Wu L."/>
            <person name="Xiao J."/>
            <person name="Feng Y."/>
            <person name="Chen Y."/>
            <person name="Sun X."/>
            <person name="Zhang Y."/>
            <person name="Marsh G.A."/>
            <person name="Crameri G."/>
            <person name="Broder C.C."/>
            <person name="Frey K.G."/>
            <person name="Wang L.F."/>
            <person name="Wang J."/>
        </authorList>
    </citation>
    <scope>NUCLEOTIDE SEQUENCE [LARGE SCALE GENOMIC DNA]</scope>
</reference>
<feature type="compositionally biased region" description="Basic and acidic residues" evidence="1">
    <location>
        <begin position="208"/>
        <end position="217"/>
    </location>
</feature>
<name>L5MIQ1_MYODS</name>
<feature type="region of interest" description="Disordered" evidence="1">
    <location>
        <begin position="207"/>
        <end position="248"/>
    </location>
</feature>
<dbReference type="Proteomes" id="UP000010556">
    <property type="component" value="Unassembled WGS sequence"/>
</dbReference>
<proteinExistence type="predicted"/>
<evidence type="ECO:0000313" key="2">
    <source>
        <dbReference type="EMBL" id="ELK37608.1"/>
    </source>
</evidence>
<evidence type="ECO:0000313" key="3">
    <source>
        <dbReference type="Proteomes" id="UP000010556"/>
    </source>
</evidence>
<evidence type="ECO:0000256" key="1">
    <source>
        <dbReference type="SAM" id="MobiDB-lite"/>
    </source>
</evidence>
<protein>
    <submittedName>
        <fullName evidence="2">Uncharacterized protein</fullName>
    </submittedName>
</protein>
<accession>L5MIQ1</accession>
<gene>
    <name evidence="2" type="ORF">MDA_GLEAN10002208</name>
</gene>
<dbReference type="EMBL" id="KB100318">
    <property type="protein sequence ID" value="ELK37608.1"/>
    <property type="molecule type" value="Genomic_DNA"/>
</dbReference>
<sequence length="248" mass="26771">MRLKGAEGLLAPVMEEAKVPRLLRPESNKVSIIEAKQTPDTCFQQAVASELEPALSSSDSNEVSIIEVIIRGQTFNARAAPGGQCTPTVNVPQLASLLQSLPLAGGPDWLQWNSARAKASALGARGKPVPAGSKQWSEADGLGPVEQQSLMFPGTAPARTQPEQRPGPWVPEANRGQQPVERKAYCMNLFVQQASSRYNKSPATIMAERPEQPERLVNRTHQPQGLPPVLLQSQRSPGPVAQPLPRCQ</sequence>
<dbReference type="AlphaFoldDB" id="L5MIQ1"/>